<evidence type="ECO:0000256" key="1">
    <source>
        <dbReference type="SAM" id="MobiDB-lite"/>
    </source>
</evidence>
<feature type="compositionally biased region" description="Polar residues" evidence="1">
    <location>
        <begin position="107"/>
        <end position="118"/>
    </location>
</feature>
<proteinExistence type="predicted"/>
<feature type="compositionally biased region" description="Polar residues" evidence="1">
    <location>
        <begin position="41"/>
        <end position="50"/>
    </location>
</feature>
<feature type="compositionally biased region" description="Polar residues" evidence="1">
    <location>
        <begin position="76"/>
        <end position="86"/>
    </location>
</feature>
<dbReference type="RefSeq" id="WP_177102056.1">
    <property type="nucleotide sequence ID" value="NZ_JACAQB010000006.1"/>
</dbReference>
<evidence type="ECO:0000313" key="3">
    <source>
        <dbReference type="EMBL" id="NWB96666.1"/>
    </source>
</evidence>
<dbReference type="EMBL" id="JACAQB010000006">
    <property type="protein sequence ID" value="NWB96666.1"/>
    <property type="molecule type" value="Genomic_DNA"/>
</dbReference>
<accession>A0A7Y7XBT3</accession>
<sequence length="118" mass="12358">MNRLVFAPTALLVFGLLVVALPADGAPRGNAPLATPLLAQNLPNSDNPYNSPIRRANPNSLQGSVSSAPPLRGPNTLPTPRPSTIENGAIRNGYPRDTSAPMAVPIQSGTRSDPNTQR</sequence>
<gene>
    <name evidence="3" type="ORF">HX882_12245</name>
</gene>
<protein>
    <recommendedName>
        <fullName evidence="5">Lipoprotein</fullName>
    </recommendedName>
</protein>
<evidence type="ECO:0000256" key="2">
    <source>
        <dbReference type="SAM" id="SignalP"/>
    </source>
</evidence>
<feature type="chain" id="PRO_5030553703" description="Lipoprotein" evidence="2">
    <location>
        <begin position="26"/>
        <end position="118"/>
    </location>
</feature>
<feature type="region of interest" description="Disordered" evidence="1">
    <location>
        <begin position="25"/>
        <end position="118"/>
    </location>
</feature>
<feature type="signal peptide" evidence="2">
    <location>
        <begin position="1"/>
        <end position="25"/>
    </location>
</feature>
<evidence type="ECO:0008006" key="5">
    <source>
        <dbReference type="Google" id="ProtNLM"/>
    </source>
</evidence>
<evidence type="ECO:0000313" key="4">
    <source>
        <dbReference type="Proteomes" id="UP000539985"/>
    </source>
</evidence>
<reference evidence="3 4" key="1">
    <citation type="submission" date="2020-04" db="EMBL/GenBank/DDBJ databases">
        <title>Molecular characterization of pseudomonads from Agaricus bisporus reveal novel blotch 2 pathogens in Western Europe.</title>
        <authorList>
            <person name="Taparia T."/>
            <person name="Krijger M."/>
            <person name="Haynes E."/>
            <person name="Elpinstone J.G."/>
            <person name="Noble R."/>
            <person name="Van Der Wolf J."/>
        </authorList>
    </citation>
    <scope>NUCLEOTIDE SEQUENCE [LARGE SCALE GENOMIC DNA]</scope>
    <source>
        <strain evidence="3 4">H7001</strain>
    </source>
</reference>
<comment type="caution">
    <text evidence="3">The sequence shown here is derived from an EMBL/GenBank/DDBJ whole genome shotgun (WGS) entry which is preliminary data.</text>
</comment>
<dbReference type="AlphaFoldDB" id="A0A7Y7XBT3"/>
<name>A0A7Y7XBT3_9PSED</name>
<feature type="compositionally biased region" description="Polar residues" evidence="1">
    <location>
        <begin position="57"/>
        <end position="67"/>
    </location>
</feature>
<organism evidence="3 4">
    <name type="scientific">Pseudomonas gingeri</name>
    <dbReference type="NCBI Taxonomy" id="117681"/>
    <lineage>
        <taxon>Bacteria</taxon>
        <taxon>Pseudomonadati</taxon>
        <taxon>Pseudomonadota</taxon>
        <taxon>Gammaproteobacteria</taxon>
        <taxon>Pseudomonadales</taxon>
        <taxon>Pseudomonadaceae</taxon>
        <taxon>Pseudomonas</taxon>
    </lineage>
</organism>
<dbReference type="Proteomes" id="UP000539985">
    <property type="component" value="Unassembled WGS sequence"/>
</dbReference>
<keyword evidence="2" id="KW-0732">Signal</keyword>